<dbReference type="InterPro" id="IPR013785">
    <property type="entry name" value="Aldolase_TIM"/>
</dbReference>
<protein>
    <submittedName>
        <fullName evidence="2">Alkene reductase</fullName>
    </submittedName>
</protein>
<organism evidence="2 3">
    <name type="scientific">Sphingomonas telluris</name>
    <dbReference type="NCBI Taxonomy" id="2907998"/>
    <lineage>
        <taxon>Bacteria</taxon>
        <taxon>Pseudomonadati</taxon>
        <taxon>Pseudomonadota</taxon>
        <taxon>Alphaproteobacteria</taxon>
        <taxon>Sphingomonadales</taxon>
        <taxon>Sphingomonadaceae</taxon>
        <taxon>Sphingomonas</taxon>
    </lineage>
</organism>
<evidence type="ECO:0000259" key="1">
    <source>
        <dbReference type="Pfam" id="PF00724"/>
    </source>
</evidence>
<evidence type="ECO:0000313" key="2">
    <source>
        <dbReference type="EMBL" id="MCH8616810.1"/>
    </source>
</evidence>
<dbReference type="CDD" id="cd02933">
    <property type="entry name" value="OYE_like_FMN"/>
    <property type="match status" value="1"/>
</dbReference>
<reference evidence="2 3" key="1">
    <citation type="submission" date="2022-03" db="EMBL/GenBank/DDBJ databases">
        <authorList>
            <person name="Jo J.-H."/>
            <person name="Im W.-T."/>
        </authorList>
    </citation>
    <scope>NUCLEOTIDE SEQUENCE [LARGE SCALE GENOMIC DNA]</scope>
    <source>
        <strain evidence="2 3">SM33</strain>
    </source>
</reference>
<gene>
    <name evidence="2" type="ORF">LZ016_11975</name>
</gene>
<dbReference type="SUPFAM" id="SSF51395">
    <property type="entry name" value="FMN-linked oxidoreductases"/>
    <property type="match status" value="1"/>
</dbReference>
<dbReference type="InterPro" id="IPR045247">
    <property type="entry name" value="Oye-like"/>
</dbReference>
<dbReference type="EMBL" id="JAKZHW010000002">
    <property type="protein sequence ID" value="MCH8616810.1"/>
    <property type="molecule type" value="Genomic_DNA"/>
</dbReference>
<dbReference type="Pfam" id="PF00724">
    <property type="entry name" value="Oxidored_FMN"/>
    <property type="match status" value="1"/>
</dbReference>
<evidence type="ECO:0000313" key="3">
    <source>
        <dbReference type="Proteomes" id="UP001203058"/>
    </source>
</evidence>
<dbReference type="Proteomes" id="UP001203058">
    <property type="component" value="Unassembled WGS sequence"/>
</dbReference>
<comment type="caution">
    <text evidence="2">The sequence shown here is derived from an EMBL/GenBank/DDBJ whole genome shotgun (WGS) entry which is preliminary data.</text>
</comment>
<dbReference type="InterPro" id="IPR001155">
    <property type="entry name" value="OxRdtase_FMN_N"/>
</dbReference>
<dbReference type="PANTHER" id="PTHR22893:SF91">
    <property type="entry name" value="NADPH DEHYDROGENASE 2-RELATED"/>
    <property type="match status" value="1"/>
</dbReference>
<accession>A0ABS9VPB6</accession>
<proteinExistence type="predicted"/>
<keyword evidence="3" id="KW-1185">Reference proteome</keyword>
<dbReference type="RefSeq" id="WP_241447698.1">
    <property type="nucleotide sequence ID" value="NZ_JAKZHW010000002.1"/>
</dbReference>
<name>A0ABS9VPB6_9SPHN</name>
<feature type="domain" description="NADH:flavin oxidoreductase/NADH oxidase N-terminal" evidence="1">
    <location>
        <begin position="4"/>
        <end position="333"/>
    </location>
</feature>
<dbReference type="PANTHER" id="PTHR22893">
    <property type="entry name" value="NADH OXIDOREDUCTASE-RELATED"/>
    <property type="match status" value="1"/>
</dbReference>
<sequence>MAGLFDPLELGALDLPNRIAMAPLTRARSGREGVPNDLMAAYYAQRASAGLIISEATGISREGLGWPNAPGLWNDEQVDGWKLVTGAVHHNGGRIVAQLWHMGRLVHPDLGGGQPVSSSATTAPDFAHTYEGKKLYVEAREATREDIQRIIGDYVTAARNAIRAGFDGVQIHGANGYLVDQFLRDGANFRTDEYGGSIENRLRFVTEVLKAVGDAIGMDRVGIRFSPNIYVQGVEDSDPIALFTALAQRLEELKVPWIELREAHQPTSAGAIPTAPVSPAIRAIYSGKILVNSDYDGPSAHARMAEGIADGISFGRPFISNPDLVHRIAIGAPLAPGDVGTFYAGGTEGYVDYPALQEAKAA</sequence>
<dbReference type="Gene3D" id="3.20.20.70">
    <property type="entry name" value="Aldolase class I"/>
    <property type="match status" value="1"/>
</dbReference>